<gene>
    <name evidence="16" type="ORF">ADEAN_000113400</name>
</gene>
<comment type="similarity">
    <text evidence="8">Belongs to the Dus family. Dus1 subfamily.</text>
</comment>
<evidence type="ECO:0000256" key="12">
    <source>
        <dbReference type="ARBA" id="ARBA00048934"/>
    </source>
</evidence>
<dbReference type="EMBL" id="LR877146">
    <property type="protein sequence ID" value="CAD2213691.1"/>
    <property type="molecule type" value="Genomic_DNA"/>
</dbReference>
<comment type="catalytic activity">
    <reaction evidence="12">
        <text>5,6-dihydrouridine(16) in tRNA + NAD(+) = uridine(16) in tRNA + NADH + H(+)</text>
        <dbReference type="Rhea" id="RHEA:53380"/>
        <dbReference type="Rhea" id="RHEA-COMP:13543"/>
        <dbReference type="Rhea" id="RHEA-COMP:13544"/>
        <dbReference type="ChEBI" id="CHEBI:15378"/>
        <dbReference type="ChEBI" id="CHEBI:57540"/>
        <dbReference type="ChEBI" id="CHEBI:57945"/>
        <dbReference type="ChEBI" id="CHEBI:65315"/>
        <dbReference type="ChEBI" id="CHEBI:74443"/>
        <dbReference type="EC" id="1.3.1.88"/>
    </reaction>
    <physiologicalReaction direction="right-to-left" evidence="12">
        <dbReference type="Rhea" id="RHEA:53382"/>
    </physiologicalReaction>
</comment>
<dbReference type="Proteomes" id="UP000515908">
    <property type="component" value="Chromosome 02"/>
</dbReference>
<keyword evidence="17" id="KW-1185">Reference proteome</keyword>
<protein>
    <recommendedName>
        <fullName evidence="9">tRNA-dihydrouridine(16/17) synthase [NAD(P)(+)]</fullName>
        <ecNumber evidence="9">1.3.1.88</ecNumber>
    </recommendedName>
</protein>
<evidence type="ECO:0000256" key="5">
    <source>
        <dbReference type="ARBA" id="ARBA00022857"/>
    </source>
</evidence>
<keyword evidence="4" id="KW-0819">tRNA processing</keyword>
<dbReference type="EC" id="1.3.1.88" evidence="9"/>
<comment type="cofactor">
    <cofactor evidence="1">
        <name>FMN</name>
        <dbReference type="ChEBI" id="CHEBI:58210"/>
    </cofactor>
</comment>
<dbReference type="GO" id="GO:0017150">
    <property type="term" value="F:tRNA dihydrouridine synthase activity"/>
    <property type="evidence" value="ECO:0007669"/>
    <property type="project" value="InterPro"/>
</dbReference>
<evidence type="ECO:0000313" key="17">
    <source>
        <dbReference type="Proteomes" id="UP000515908"/>
    </source>
</evidence>
<keyword evidence="5" id="KW-0521">NADP</keyword>
<evidence type="ECO:0000256" key="7">
    <source>
        <dbReference type="ARBA" id="ARBA00023027"/>
    </source>
</evidence>
<evidence type="ECO:0000256" key="11">
    <source>
        <dbReference type="ARBA" id="ARBA00047652"/>
    </source>
</evidence>
<comment type="catalytic activity">
    <reaction evidence="11">
        <text>5,6-dihydrouridine(16) in tRNA + NADP(+) = uridine(16) in tRNA + NADPH + H(+)</text>
        <dbReference type="Rhea" id="RHEA:53376"/>
        <dbReference type="Rhea" id="RHEA-COMP:13543"/>
        <dbReference type="Rhea" id="RHEA-COMP:13544"/>
        <dbReference type="ChEBI" id="CHEBI:15378"/>
        <dbReference type="ChEBI" id="CHEBI:57783"/>
        <dbReference type="ChEBI" id="CHEBI:58349"/>
        <dbReference type="ChEBI" id="CHEBI:65315"/>
        <dbReference type="ChEBI" id="CHEBI:74443"/>
        <dbReference type="EC" id="1.3.1.88"/>
    </reaction>
    <physiologicalReaction direction="right-to-left" evidence="11">
        <dbReference type="Rhea" id="RHEA:53378"/>
    </physiologicalReaction>
</comment>
<keyword evidence="2" id="KW-0285">Flavoprotein</keyword>
<evidence type="ECO:0000256" key="3">
    <source>
        <dbReference type="ARBA" id="ARBA00022643"/>
    </source>
</evidence>
<keyword evidence="7" id="KW-0520">NAD</keyword>
<dbReference type="InterPro" id="IPR013785">
    <property type="entry name" value="Aldolase_TIM"/>
</dbReference>
<proteinExistence type="inferred from homology"/>
<feature type="region of interest" description="Disordered" evidence="14">
    <location>
        <begin position="567"/>
        <end position="596"/>
    </location>
</feature>
<organism evidence="16 17">
    <name type="scientific">Angomonas deanei</name>
    <dbReference type="NCBI Taxonomy" id="59799"/>
    <lineage>
        <taxon>Eukaryota</taxon>
        <taxon>Discoba</taxon>
        <taxon>Euglenozoa</taxon>
        <taxon>Kinetoplastea</taxon>
        <taxon>Metakinetoplastina</taxon>
        <taxon>Trypanosomatida</taxon>
        <taxon>Trypanosomatidae</taxon>
        <taxon>Strigomonadinae</taxon>
        <taxon>Angomonas</taxon>
    </lineage>
</organism>
<evidence type="ECO:0000313" key="16">
    <source>
        <dbReference type="EMBL" id="CAD2213691.1"/>
    </source>
</evidence>
<evidence type="ECO:0000256" key="2">
    <source>
        <dbReference type="ARBA" id="ARBA00022630"/>
    </source>
</evidence>
<evidence type="ECO:0000256" key="1">
    <source>
        <dbReference type="ARBA" id="ARBA00001917"/>
    </source>
</evidence>
<dbReference type="GO" id="GO:0050660">
    <property type="term" value="F:flavin adenine dinucleotide binding"/>
    <property type="evidence" value="ECO:0007669"/>
    <property type="project" value="InterPro"/>
</dbReference>
<comment type="catalytic activity">
    <reaction evidence="13">
        <text>5,6-dihydrouridine(17) in tRNA + NADP(+) = uridine(17) in tRNA + NADPH + H(+)</text>
        <dbReference type="Rhea" id="RHEA:53368"/>
        <dbReference type="Rhea" id="RHEA-COMP:13541"/>
        <dbReference type="Rhea" id="RHEA-COMP:13542"/>
        <dbReference type="ChEBI" id="CHEBI:15378"/>
        <dbReference type="ChEBI" id="CHEBI:57783"/>
        <dbReference type="ChEBI" id="CHEBI:58349"/>
        <dbReference type="ChEBI" id="CHEBI:65315"/>
        <dbReference type="ChEBI" id="CHEBI:74443"/>
        <dbReference type="EC" id="1.3.1.88"/>
    </reaction>
    <physiologicalReaction direction="right-to-left" evidence="13">
        <dbReference type="Rhea" id="RHEA:53370"/>
    </physiologicalReaction>
</comment>
<keyword evidence="3" id="KW-0288">FMN</keyword>
<evidence type="ECO:0000256" key="14">
    <source>
        <dbReference type="SAM" id="MobiDB-lite"/>
    </source>
</evidence>
<accession>A0A7G2C3G7</accession>
<evidence type="ECO:0000259" key="15">
    <source>
        <dbReference type="Pfam" id="PF01207"/>
    </source>
</evidence>
<evidence type="ECO:0000256" key="13">
    <source>
        <dbReference type="ARBA" id="ARBA00049467"/>
    </source>
</evidence>
<dbReference type="SUPFAM" id="SSF51395">
    <property type="entry name" value="FMN-linked oxidoreductases"/>
    <property type="match status" value="1"/>
</dbReference>
<evidence type="ECO:0000256" key="6">
    <source>
        <dbReference type="ARBA" id="ARBA00023002"/>
    </source>
</evidence>
<dbReference type="PANTHER" id="PTHR11082">
    <property type="entry name" value="TRNA-DIHYDROURIDINE SYNTHASE"/>
    <property type="match status" value="1"/>
</dbReference>
<dbReference type="Pfam" id="PF01207">
    <property type="entry name" value="Dus"/>
    <property type="match status" value="2"/>
</dbReference>
<comment type="catalytic activity">
    <reaction evidence="10">
        <text>5,6-dihydrouridine(17) in tRNA + NAD(+) = uridine(17) in tRNA + NADH + H(+)</text>
        <dbReference type="Rhea" id="RHEA:53372"/>
        <dbReference type="Rhea" id="RHEA-COMP:13541"/>
        <dbReference type="Rhea" id="RHEA-COMP:13542"/>
        <dbReference type="ChEBI" id="CHEBI:15378"/>
        <dbReference type="ChEBI" id="CHEBI:57540"/>
        <dbReference type="ChEBI" id="CHEBI:57945"/>
        <dbReference type="ChEBI" id="CHEBI:65315"/>
        <dbReference type="ChEBI" id="CHEBI:74443"/>
        <dbReference type="EC" id="1.3.1.88"/>
    </reaction>
    <physiologicalReaction direction="right-to-left" evidence="10">
        <dbReference type="Rhea" id="RHEA:53374"/>
    </physiologicalReaction>
</comment>
<evidence type="ECO:0000256" key="4">
    <source>
        <dbReference type="ARBA" id="ARBA00022694"/>
    </source>
</evidence>
<keyword evidence="6" id="KW-0560">Oxidoreductase</keyword>
<feature type="domain" description="DUS-like FMN-binding" evidence="15">
    <location>
        <begin position="95"/>
        <end position="191"/>
    </location>
</feature>
<sequence length="607" mass="69222">MAYNQTLLDEYRQILADHKKNGDAVFPFASFPSCPYCNGERDATVKYTHPSTKPARPSDFYKHVLVEKYKSIQPRSALRNMNPPPHKTKDKLFVVGPMVDQSELPFRLLCKYYGSNLTYTPMLHARLYTETAKYRQDFLQLSNVQSELIPLLEDTSCDGVDEKEKVVDRPVIVQFCANEADVLLEAARGAVYGESYYRDPSHREGVTLGEERYYHCDAIDLNLGCPQGIAKRGQYGSFLMEHWASIHTLIHTLAVELPVPVTVKMRVFDTPTNHKDEEITYDEELSIAYAKMIQAAGAQLLTVHGRIRSQKGQFSGLADMQLVGKIAFALNESYFTTKDEAQFFPIVSNGNVLCYKDIWDHLSAYDGMVSSHDGMPVVVGHMCAEPLLWDPKLFSYNQKEEKGVPSGRTETLADKAIRLSAIQTAEDYIFFCKTCCVPREQHWSCHKGRKAQSKEESSTLPPGENLFTMSQKLSLTELSRIPFSFSDLGMVKPHLFKMLFHSYELHTDLRDFMGNFDTIVKERYAKSEIPDECQHNNALSTLHYYLFQVSQIETHLAELRAREEGWTDDGASPRLNKEKKKKQKEEETGVNFFDDNDDDVEGGLMFF</sequence>
<dbReference type="InterPro" id="IPR018517">
    <property type="entry name" value="tRNA_hU_synthase_CS"/>
</dbReference>
<dbReference type="InterPro" id="IPR035587">
    <property type="entry name" value="DUS-like_FMN-bd"/>
</dbReference>
<reference evidence="16 17" key="1">
    <citation type="submission" date="2020-08" db="EMBL/GenBank/DDBJ databases">
        <authorList>
            <person name="Newling K."/>
            <person name="Davey J."/>
            <person name="Forrester S."/>
        </authorList>
    </citation>
    <scope>NUCLEOTIDE SEQUENCE [LARGE SCALE GENOMIC DNA]</scope>
    <source>
        <strain evidence="17">Crithidia deanei Carvalho (ATCC PRA-265)</strain>
    </source>
</reference>
<dbReference type="PROSITE" id="PS01136">
    <property type="entry name" value="UPF0034"/>
    <property type="match status" value="1"/>
</dbReference>
<evidence type="ECO:0000256" key="10">
    <source>
        <dbReference type="ARBA" id="ARBA00047287"/>
    </source>
</evidence>
<feature type="domain" description="DUS-like FMN-binding" evidence="15">
    <location>
        <begin position="214"/>
        <end position="395"/>
    </location>
</feature>
<dbReference type="VEuPathDB" id="TriTrypDB:ADEAN_000113400"/>
<name>A0A7G2C3G7_9TRYP</name>
<dbReference type="Gene3D" id="3.20.20.70">
    <property type="entry name" value="Aldolase class I"/>
    <property type="match status" value="1"/>
</dbReference>
<evidence type="ECO:0000256" key="8">
    <source>
        <dbReference type="ARBA" id="ARBA00038313"/>
    </source>
</evidence>
<dbReference type="GO" id="GO:0005737">
    <property type="term" value="C:cytoplasm"/>
    <property type="evidence" value="ECO:0007669"/>
    <property type="project" value="UniProtKB-ARBA"/>
</dbReference>
<dbReference type="PANTHER" id="PTHR11082:SF5">
    <property type="entry name" value="TRNA-DIHYDROURIDINE(16_17) SYNTHASE [NAD(P)(+)]-LIKE"/>
    <property type="match status" value="1"/>
</dbReference>
<dbReference type="AlphaFoldDB" id="A0A7G2C3G7"/>
<dbReference type="CDD" id="cd02801">
    <property type="entry name" value="DUS_like_FMN"/>
    <property type="match status" value="1"/>
</dbReference>
<evidence type="ECO:0000256" key="9">
    <source>
        <dbReference type="ARBA" id="ARBA00038890"/>
    </source>
</evidence>